<comment type="caution">
    <text evidence="2">The sequence shown here is derived from an EMBL/GenBank/DDBJ whole genome shotgun (WGS) entry which is preliminary data.</text>
</comment>
<dbReference type="InterPro" id="IPR014729">
    <property type="entry name" value="Rossmann-like_a/b/a_fold"/>
</dbReference>
<gene>
    <name evidence="2" type="ORF">F0Q34_07105</name>
</gene>
<evidence type="ECO:0000313" key="2">
    <source>
        <dbReference type="EMBL" id="KAA2213818.1"/>
    </source>
</evidence>
<dbReference type="GO" id="GO:0005886">
    <property type="term" value="C:plasma membrane"/>
    <property type="evidence" value="ECO:0007669"/>
    <property type="project" value="TreeGrafter"/>
</dbReference>
<dbReference type="Pfam" id="PF02698">
    <property type="entry name" value="DUF218"/>
    <property type="match status" value="1"/>
</dbReference>
<accession>A0A5B2TIR8</accession>
<organism evidence="2 3">
    <name type="scientific">Teichococcus oryzae</name>
    <dbReference type="NCBI Taxonomy" id="1608942"/>
    <lineage>
        <taxon>Bacteria</taxon>
        <taxon>Pseudomonadati</taxon>
        <taxon>Pseudomonadota</taxon>
        <taxon>Alphaproteobacteria</taxon>
        <taxon>Acetobacterales</taxon>
        <taxon>Roseomonadaceae</taxon>
        <taxon>Roseomonas</taxon>
    </lineage>
</organism>
<dbReference type="Proteomes" id="UP000322110">
    <property type="component" value="Unassembled WGS sequence"/>
</dbReference>
<proteinExistence type="predicted"/>
<dbReference type="RefSeq" id="WP_149811474.1">
    <property type="nucleotide sequence ID" value="NZ_VUKA01000002.1"/>
</dbReference>
<keyword evidence="3" id="KW-1185">Reference proteome</keyword>
<dbReference type="Gene3D" id="3.40.50.620">
    <property type="entry name" value="HUPs"/>
    <property type="match status" value="1"/>
</dbReference>
<evidence type="ECO:0000313" key="3">
    <source>
        <dbReference type="Proteomes" id="UP000322110"/>
    </source>
</evidence>
<dbReference type="PANTHER" id="PTHR30336:SF20">
    <property type="entry name" value="DUF218 DOMAIN-CONTAINING PROTEIN"/>
    <property type="match status" value="1"/>
</dbReference>
<evidence type="ECO:0000259" key="1">
    <source>
        <dbReference type="Pfam" id="PF02698"/>
    </source>
</evidence>
<dbReference type="PANTHER" id="PTHR30336">
    <property type="entry name" value="INNER MEMBRANE PROTEIN, PROBABLE PERMEASE"/>
    <property type="match status" value="1"/>
</dbReference>
<dbReference type="InterPro" id="IPR003848">
    <property type="entry name" value="DUF218"/>
</dbReference>
<name>A0A5B2TIR8_9PROT</name>
<dbReference type="CDD" id="cd06259">
    <property type="entry name" value="YdcF-like"/>
    <property type="match status" value="1"/>
</dbReference>
<dbReference type="AlphaFoldDB" id="A0A5B2TIR8"/>
<dbReference type="InterPro" id="IPR051599">
    <property type="entry name" value="Cell_Envelope_Assoc"/>
</dbReference>
<sequence length="168" mass="18031">MSGAAARPVIIIFGAAVRADGGPSLTMRRRVMAAVAFGGTLPGPLYIPTGGQGRHGPPESEVMRRLLQDLGVPGDAIREEATARDTLESARACAAMLRGHQGPVYACSSGYHLPRCRMLLRLFGLPAGAVPPPEAAHGLMERWYWRLREGAALPYDAMLAGAERLFRR</sequence>
<dbReference type="EMBL" id="VUKA01000002">
    <property type="protein sequence ID" value="KAA2213818.1"/>
    <property type="molecule type" value="Genomic_DNA"/>
</dbReference>
<dbReference type="OrthoDB" id="7269512at2"/>
<feature type="domain" description="DUF218" evidence="1">
    <location>
        <begin position="9"/>
        <end position="134"/>
    </location>
</feature>
<reference evidence="2 3" key="1">
    <citation type="journal article" date="2015" name="Int. J. Syst. Evol. Microbiol.">
        <title>Roseomonas oryzae sp. nov., isolated from paddy rhizosphere soil.</title>
        <authorList>
            <person name="Ramaprasad E.V."/>
            <person name="Sasikala Ch."/>
            <person name="Ramana Ch.V."/>
        </authorList>
    </citation>
    <scope>NUCLEOTIDE SEQUENCE [LARGE SCALE GENOMIC DNA]</scope>
    <source>
        <strain evidence="2 3">KCTC 42542</strain>
    </source>
</reference>
<protein>
    <submittedName>
        <fullName evidence="2">YdcF family protein</fullName>
    </submittedName>
</protein>